<keyword evidence="2" id="KW-1185">Reference proteome</keyword>
<dbReference type="Gene3D" id="1.20.1280.50">
    <property type="match status" value="1"/>
</dbReference>
<dbReference type="InterPro" id="IPR036047">
    <property type="entry name" value="F-box-like_dom_sf"/>
</dbReference>
<reference evidence="3" key="1">
    <citation type="submission" date="2022-11" db="UniProtKB">
        <authorList>
            <consortium name="WormBaseParasite"/>
        </authorList>
    </citation>
    <scope>IDENTIFICATION</scope>
</reference>
<accession>A0A915KFM7</accession>
<sequence>MTNSLPLELLFHILTYIPWYERIRTCEFMCKKWRNVCHVCKFPPSSRVAVDIGHHTANFKINKRVMSKRNLIPEINDRRSYETVIQLYFLQLFIGIYGEQLRL</sequence>
<organism evidence="2 3">
    <name type="scientific">Romanomermis culicivorax</name>
    <name type="common">Nematode worm</name>
    <dbReference type="NCBI Taxonomy" id="13658"/>
    <lineage>
        <taxon>Eukaryota</taxon>
        <taxon>Metazoa</taxon>
        <taxon>Ecdysozoa</taxon>
        <taxon>Nematoda</taxon>
        <taxon>Enoplea</taxon>
        <taxon>Dorylaimia</taxon>
        <taxon>Mermithida</taxon>
        <taxon>Mermithoidea</taxon>
        <taxon>Mermithidae</taxon>
        <taxon>Romanomermis</taxon>
    </lineage>
</organism>
<dbReference type="Proteomes" id="UP000887565">
    <property type="component" value="Unplaced"/>
</dbReference>
<dbReference type="SUPFAM" id="SSF81383">
    <property type="entry name" value="F-box domain"/>
    <property type="match status" value="1"/>
</dbReference>
<dbReference type="AlphaFoldDB" id="A0A915KFM7"/>
<evidence type="ECO:0000313" key="3">
    <source>
        <dbReference type="WBParaSite" id="nRc.2.0.1.t37618-RA"/>
    </source>
</evidence>
<name>A0A915KFM7_ROMCU</name>
<evidence type="ECO:0000313" key="2">
    <source>
        <dbReference type="Proteomes" id="UP000887565"/>
    </source>
</evidence>
<dbReference type="InterPro" id="IPR001810">
    <property type="entry name" value="F-box_dom"/>
</dbReference>
<proteinExistence type="predicted"/>
<dbReference type="WBParaSite" id="nRc.2.0.1.t37618-RA">
    <property type="protein sequence ID" value="nRc.2.0.1.t37618-RA"/>
    <property type="gene ID" value="nRc.2.0.1.g37618"/>
</dbReference>
<dbReference type="Pfam" id="PF12937">
    <property type="entry name" value="F-box-like"/>
    <property type="match status" value="1"/>
</dbReference>
<evidence type="ECO:0000259" key="1">
    <source>
        <dbReference type="Pfam" id="PF12937"/>
    </source>
</evidence>
<feature type="domain" description="F-box" evidence="1">
    <location>
        <begin position="3"/>
        <end position="38"/>
    </location>
</feature>
<protein>
    <submittedName>
        <fullName evidence="3">F-box domain-containing protein</fullName>
    </submittedName>
</protein>